<dbReference type="PANTHER" id="PTHR42759:SF5">
    <property type="entry name" value="METHANOL DEHYDROGENASE REGULATOR"/>
    <property type="match status" value="1"/>
</dbReference>
<reference evidence="2" key="1">
    <citation type="submission" date="2012-01" db="EMBL/GenBank/DDBJ databases">
        <title>The Genome Sequence of Treponema denticola H-22.</title>
        <authorList>
            <consortium name="The Broad Institute Genome Sequencing Platform"/>
            <person name="Earl A."/>
            <person name="Ward D."/>
            <person name="Feldgarden M."/>
            <person name="Gevers D."/>
            <person name="Blanton J.M."/>
            <person name="Fenno C.J."/>
            <person name="Baranova O.V."/>
            <person name="Mathney J."/>
            <person name="Dewhirst F.E."/>
            <person name="Izard J."/>
            <person name="Young S.K."/>
            <person name="Zeng Q."/>
            <person name="Gargeya S."/>
            <person name="Fitzgerald M."/>
            <person name="Haas B."/>
            <person name="Abouelleil A."/>
            <person name="Alvarado L."/>
            <person name="Arachchi H.M."/>
            <person name="Berlin A."/>
            <person name="Chapman S.B."/>
            <person name="Gearin G."/>
            <person name="Goldberg J."/>
            <person name="Griggs A."/>
            <person name="Gujja S."/>
            <person name="Hansen M."/>
            <person name="Heiman D."/>
            <person name="Howarth C."/>
            <person name="Larimer J."/>
            <person name="Lui A."/>
            <person name="MacDonald P.J.P."/>
            <person name="McCowen C."/>
            <person name="Montmayeur A."/>
            <person name="Murphy C."/>
            <person name="Neiman D."/>
            <person name="Pearson M."/>
            <person name="Priest M."/>
            <person name="Roberts A."/>
            <person name="Saif S."/>
            <person name="Shea T."/>
            <person name="Sisk P."/>
            <person name="Stolte C."/>
            <person name="Sykes S."/>
            <person name="Wortman J."/>
            <person name="Nusbaum C."/>
            <person name="Birren B."/>
        </authorList>
    </citation>
    <scope>NUCLEOTIDE SEQUENCE [LARGE SCALE GENOMIC DNA]</scope>
    <source>
        <strain evidence="2">H-22</strain>
    </source>
</reference>
<dbReference type="PANTHER" id="PTHR42759">
    <property type="entry name" value="MOXR FAMILY PROTEIN"/>
    <property type="match status" value="1"/>
</dbReference>
<dbReference type="EMBL" id="AGDV01000020">
    <property type="protein sequence ID" value="EMB31617.1"/>
    <property type="molecule type" value="Genomic_DNA"/>
</dbReference>
<dbReference type="Pfam" id="PF07726">
    <property type="entry name" value="AAA_3"/>
    <property type="match status" value="1"/>
</dbReference>
<dbReference type="Pfam" id="PF17863">
    <property type="entry name" value="AAA_lid_2"/>
    <property type="match status" value="1"/>
</dbReference>
<dbReference type="InterPro" id="IPR041628">
    <property type="entry name" value="ChlI/MoxR_AAA_lid"/>
</dbReference>
<sequence length="322" mass="35768">MNTKNIIDELIRNIGLVIKGKDEVIRLFVAAFLTGGNVLIDDVPGVGKTTMVKALAKLIKKDYGDPAEFKRIQCTPDLLPYDITGVDVFNAQTQSFEFIKGPVFCDIFLADELNRTPPKVQAALLEVMEEKQVTVGKQTYKLPETFFTAATQNPVETLGTYPLPPAQLDRFMVSISIGYPDDESALEILDGNPGVSALSKLYPVITTGNIITSREEQERVYCHKALQKAIIDICNKTREHSDIELGASPRASLQFLHLAKTMALSNGRNWVEDTDIEIIAPYVLAHKCIFKNRKANAKESIAEITKSVLIKMHKETDWSKGV</sequence>
<dbReference type="GO" id="GO:0016887">
    <property type="term" value="F:ATP hydrolysis activity"/>
    <property type="evidence" value="ECO:0007669"/>
    <property type="project" value="InterPro"/>
</dbReference>
<accession>A0A0E2E2L4</accession>
<dbReference type="InterPro" id="IPR050764">
    <property type="entry name" value="CbbQ/NirQ/NorQ/GpvN"/>
</dbReference>
<dbReference type="Gene3D" id="3.40.50.300">
    <property type="entry name" value="P-loop containing nucleotide triphosphate hydrolases"/>
    <property type="match status" value="1"/>
</dbReference>
<dbReference type="PIRSF" id="PIRSF002849">
    <property type="entry name" value="AAA_ATPase_chaperone_MoxR_prd"/>
    <property type="match status" value="1"/>
</dbReference>
<dbReference type="InterPro" id="IPR003593">
    <property type="entry name" value="AAA+_ATPase"/>
</dbReference>
<protein>
    <recommendedName>
        <fullName evidence="1">AAA+ ATPase domain-containing protein</fullName>
    </recommendedName>
</protein>
<dbReference type="InterPro" id="IPR011703">
    <property type="entry name" value="ATPase_AAA-3"/>
</dbReference>
<dbReference type="InterPro" id="IPR027417">
    <property type="entry name" value="P-loop_NTPase"/>
</dbReference>
<dbReference type="SMART" id="SM00382">
    <property type="entry name" value="AAA"/>
    <property type="match status" value="1"/>
</dbReference>
<dbReference type="CDD" id="cd00009">
    <property type="entry name" value="AAA"/>
    <property type="match status" value="1"/>
</dbReference>
<evidence type="ECO:0000259" key="1">
    <source>
        <dbReference type="SMART" id="SM00382"/>
    </source>
</evidence>
<dbReference type="RefSeq" id="WP_002672443.1">
    <property type="nucleotide sequence ID" value="NZ_CM001795.1"/>
</dbReference>
<dbReference type="HOGENOM" id="CLU_034716_2_0_12"/>
<feature type="domain" description="AAA+ ATPase" evidence="1">
    <location>
        <begin position="34"/>
        <end position="261"/>
    </location>
</feature>
<dbReference type="Gene3D" id="1.10.8.80">
    <property type="entry name" value="Magnesium chelatase subunit I, C-Terminal domain"/>
    <property type="match status" value="1"/>
</dbReference>
<organism evidence="2">
    <name type="scientific">Treponema denticola H-22</name>
    <dbReference type="NCBI Taxonomy" id="999432"/>
    <lineage>
        <taxon>Bacteria</taxon>
        <taxon>Pseudomonadati</taxon>
        <taxon>Spirochaetota</taxon>
        <taxon>Spirochaetia</taxon>
        <taxon>Spirochaetales</taxon>
        <taxon>Treponemataceae</taxon>
        <taxon>Treponema</taxon>
    </lineage>
</organism>
<gene>
    <name evidence="2" type="ORF">HMPREF9726_01997</name>
</gene>
<dbReference type="GO" id="GO:0005524">
    <property type="term" value="F:ATP binding"/>
    <property type="evidence" value="ECO:0007669"/>
    <property type="project" value="InterPro"/>
</dbReference>
<dbReference type="SUPFAM" id="SSF52540">
    <property type="entry name" value="P-loop containing nucleoside triphosphate hydrolases"/>
    <property type="match status" value="1"/>
</dbReference>
<dbReference type="PATRIC" id="fig|999432.5.peg.2074"/>
<dbReference type="Proteomes" id="UP000011705">
    <property type="component" value="Chromosome"/>
</dbReference>
<comment type="caution">
    <text evidence="2">The sequence shown here is derived from an EMBL/GenBank/DDBJ whole genome shotgun (WGS) entry which is preliminary data.</text>
</comment>
<evidence type="ECO:0000313" key="2">
    <source>
        <dbReference type="EMBL" id="EMB31617.1"/>
    </source>
</evidence>
<name>A0A0E2E2L4_TREDN</name>
<proteinExistence type="predicted"/>
<dbReference type="AlphaFoldDB" id="A0A0E2E2L4"/>